<feature type="region of interest" description="Disordered" evidence="2">
    <location>
        <begin position="1"/>
        <end position="27"/>
    </location>
</feature>
<proteinExistence type="predicted"/>
<feature type="region of interest" description="Disordered" evidence="2">
    <location>
        <begin position="1831"/>
        <end position="1881"/>
    </location>
</feature>
<feature type="compositionally biased region" description="Basic and acidic residues" evidence="2">
    <location>
        <begin position="852"/>
        <end position="869"/>
    </location>
</feature>
<dbReference type="Proteomes" id="UP000228934">
    <property type="component" value="Unassembled WGS sequence"/>
</dbReference>
<evidence type="ECO:0000313" key="4">
    <source>
        <dbReference type="Proteomes" id="UP000228934"/>
    </source>
</evidence>
<feature type="region of interest" description="Disordered" evidence="2">
    <location>
        <begin position="2410"/>
        <end position="2452"/>
    </location>
</feature>
<feature type="compositionally biased region" description="Basic and acidic residues" evidence="2">
    <location>
        <begin position="2427"/>
        <end position="2452"/>
    </location>
</feature>
<feature type="compositionally biased region" description="Basic and acidic residues" evidence="2">
    <location>
        <begin position="3316"/>
        <end position="3330"/>
    </location>
</feature>
<feature type="region of interest" description="Disordered" evidence="2">
    <location>
        <begin position="341"/>
        <end position="415"/>
    </location>
</feature>
<feature type="compositionally biased region" description="Basic and acidic residues" evidence="2">
    <location>
        <begin position="3289"/>
        <end position="3298"/>
    </location>
</feature>
<feature type="compositionally biased region" description="Basic and acidic residues" evidence="2">
    <location>
        <begin position="815"/>
        <end position="842"/>
    </location>
</feature>
<reference evidence="4" key="1">
    <citation type="journal article" date="2017" name="Nat. Commun.">
        <title>The North American bullfrog draft genome provides insight into hormonal regulation of long noncoding RNA.</title>
        <authorList>
            <person name="Hammond S.A."/>
            <person name="Warren R.L."/>
            <person name="Vandervalk B.P."/>
            <person name="Kucuk E."/>
            <person name="Khan H."/>
            <person name="Gibb E.A."/>
            <person name="Pandoh P."/>
            <person name="Kirk H."/>
            <person name="Zhao Y."/>
            <person name="Jones M."/>
            <person name="Mungall A.J."/>
            <person name="Coope R."/>
            <person name="Pleasance S."/>
            <person name="Moore R.A."/>
            <person name="Holt R.A."/>
            <person name="Round J.M."/>
            <person name="Ohora S."/>
            <person name="Walle B.V."/>
            <person name="Veldhoen N."/>
            <person name="Helbing C.C."/>
            <person name="Birol I."/>
        </authorList>
    </citation>
    <scope>NUCLEOTIDE SEQUENCE [LARGE SCALE GENOMIC DNA]</scope>
</reference>
<feature type="compositionally biased region" description="Basic and acidic residues" evidence="2">
    <location>
        <begin position="1831"/>
        <end position="1847"/>
    </location>
</feature>
<feature type="compositionally biased region" description="Polar residues" evidence="2">
    <location>
        <begin position="2410"/>
        <end position="2426"/>
    </location>
</feature>
<feature type="region of interest" description="Disordered" evidence="2">
    <location>
        <begin position="584"/>
        <end position="616"/>
    </location>
</feature>
<feature type="compositionally biased region" description="Low complexity" evidence="2">
    <location>
        <begin position="3160"/>
        <end position="3170"/>
    </location>
</feature>
<feature type="region of interest" description="Disordered" evidence="2">
    <location>
        <begin position="108"/>
        <end position="142"/>
    </location>
</feature>
<accession>A0A2G9RNR8</accession>
<feature type="compositionally biased region" description="Acidic residues" evidence="2">
    <location>
        <begin position="936"/>
        <end position="946"/>
    </location>
</feature>
<name>A0A2G9RNR8_AQUCT</name>
<feature type="compositionally biased region" description="Basic and acidic residues" evidence="2">
    <location>
        <begin position="538"/>
        <end position="550"/>
    </location>
</feature>
<protein>
    <submittedName>
        <fullName evidence="3">Uncharacterized protein</fullName>
    </submittedName>
</protein>
<keyword evidence="4" id="KW-1185">Reference proteome</keyword>
<dbReference type="OrthoDB" id="9908743at2759"/>
<evidence type="ECO:0000256" key="2">
    <source>
        <dbReference type="SAM" id="MobiDB-lite"/>
    </source>
</evidence>
<feature type="region of interest" description="Disordered" evidence="2">
    <location>
        <begin position="2784"/>
        <end position="2820"/>
    </location>
</feature>
<feature type="compositionally biased region" description="Basic and acidic residues" evidence="2">
    <location>
        <begin position="584"/>
        <end position="601"/>
    </location>
</feature>
<evidence type="ECO:0000256" key="1">
    <source>
        <dbReference type="SAM" id="Coils"/>
    </source>
</evidence>
<organism evidence="3 4">
    <name type="scientific">Aquarana catesbeiana</name>
    <name type="common">American bullfrog</name>
    <name type="synonym">Rana catesbeiana</name>
    <dbReference type="NCBI Taxonomy" id="8400"/>
    <lineage>
        <taxon>Eukaryota</taxon>
        <taxon>Metazoa</taxon>
        <taxon>Chordata</taxon>
        <taxon>Craniata</taxon>
        <taxon>Vertebrata</taxon>
        <taxon>Euteleostomi</taxon>
        <taxon>Amphibia</taxon>
        <taxon>Batrachia</taxon>
        <taxon>Anura</taxon>
        <taxon>Neobatrachia</taxon>
        <taxon>Ranoidea</taxon>
        <taxon>Ranidae</taxon>
        <taxon>Aquarana</taxon>
    </lineage>
</organism>
<feature type="region of interest" description="Disordered" evidence="2">
    <location>
        <begin position="533"/>
        <end position="568"/>
    </location>
</feature>
<dbReference type="EMBL" id="KV936960">
    <property type="protein sequence ID" value="PIO29528.1"/>
    <property type="molecule type" value="Genomic_DNA"/>
</dbReference>
<feature type="compositionally biased region" description="Basic residues" evidence="2">
    <location>
        <begin position="3127"/>
        <end position="3137"/>
    </location>
</feature>
<gene>
    <name evidence="3" type="ORF">AB205_0014330</name>
</gene>
<feature type="region of interest" description="Disordered" evidence="2">
    <location>
        <begin position="779"/>
        <end position="798"/>
    </location>
</feature>
<feature type="region of interest" description="Disordered" evidence="2">
    <location>
        <begin position="3289"/>
        <end position="3391"/>
    </location>
</feature>
<feature type="region of interest" description="Disordered" evidence="2">
    <location>
        <begin position="927"/>
        <end position="964"/>
    </location>
</feature>
<keyword evidence="1" id="KW-0175">Coiled coil</keyword>
<feature type="compositionally biased region" description="Basic and acidic residues" evidence="2">
    <location>
        <begin position="3340"/>
        <end position="3358"/>
    </location>
</feature>
<sequence>MTGDEDYRTQETDLRHRKSDPGGRRDLEHKITEDVDIVLHTTAEVTRSNEIKVIESTESKNIVVIPHNVQSIVNQEQVNPPDLLELKKKVLIGCEIKVSQYEEELTSRVENLEDNEPSGNSEHKVYKGGQHTGEPSSDGQYEESLFQPITLQSLSFEDQKQLVGTTGQEEEEKIKSLIEITTEKWEYSIATEQEAQVLEESIDSTVTLEFDVDTILDVIENNKKLVTPVDEPESSSSQGGDSRKTLEDLLETANRLAKHCDLFQKVEDQKGSDNLRDLDETLGSMPASILSTDLGYTEENLTSVDVSLTKSNFFLEQNENKQTNLEEETIKTQSLVFGQSNRNFEEEGKEVSAKDLSKPTNKEDVQGIEGHLTEKQEEKHQFKESERQPNISKKQKIKRRVHFSPSTEDLFKKSERASRNTLQMVCDEILEGELQPGEDREQLGSSYIIKDLGESPSKEREGNYLGGTTCSYDSHYDGQSTSEEEETNGLNEGQTVWYDEYPAQAEHGERCDSLGAVTDQNVHVDFKMEESFATATDSRSKEEHLDHIPSSEETLSFETESAGNRDKSNINNVNLEQTLFTENKNESHALRETVNKSEKESLAASDGTEETVRKEDSFLEEEKYQVEYLLEDRKDLLECDPTHVKESIDDIRQSSDTLDTKNVGVPKDFTDEQKQTDILFLEQAILGQDYPTEDTDNKQLQNIIHYSAHRDITETASAENDLTLVQCSILKTDKIIKSEQDGKEVQDETFLSDAKDVLKSFEEQTRSGIVQFEEDTLLRQPVSRNGDDGYPENLHGTQLSTSVDEICMSLVGDVELRDGPPSEEHKEVFRDANFEGESEHNNKTSTNEMEEQPEHMTEKQSYDYKHEDFPPETSKPQEEEDSNVKTGHIGVELLTEQQWVAEEQYGSGNEASLTEGHFTEQMQDGNSFRQLAPTDGSEECPEESYETDQSASLNEETLKKEDQVSEEFNDIFKDVNLTGESESIKELMTHEVQEHTVIIQNDDYIHEHSQPNAGESQEEDIQVSCNDQFQEGKLQGQPVFTDSDEVCHKELVETEQGTSIIEMYTSIVGHIPKEEGQVSEEFNDILKDVSFRAESESMKEIIIHEVQEHTSIIQNNDYIHEHFQSDTRKSQDEDIQVRIGHIEEDILSEEQLVDHKEDSLIEVSCNDQLQVGRLQGQPVFRDSDEVCHEELVQTEQGTSVIEICTSTVEHISQGEGQVSEEFNDIFKDVNFGAESESIKELMTPEVQEHTSIIQHDDYIHEHFQPNAGESQEEDIQVRVGHIEEDIFSEEQLVVHKEDSLIEVSCNDQLQEGKLQGQPVFRDGDEVCHKKLVETEQGISVIEMHTSIVQHIPKGEDHVSEEFNDNLKDVNFRAEGESIKEIMTHEVQEHTSIIQNDEHINELFQPDARESQEEDIQISIPHIEDEILNEEKFAAEEQLVVHKEDSLIEVSSNDQLQEDRLQGQPVFRDIDEVYRKEPLETEQSTSVIEMCTSIVEDILERENNVSEEFNVNFRAESESFQEMMTYEVQEHTSIIKNDGYVHEHFQPDATESQEEDTQVRTDHTEVEFLTEEQFVLKDKVCSAEGTRNDQHYEDRLISQPVPGESNEKLHETELSKLTGEICTSIAEGVLIENSLVSEEERDVFREVSLITEGEPHSATSTCELDELQQYTDEEQNDNSIYEDSSKKTRKSQGDDSEVSSGHLEVEHLTKEQLVDEGQFKIDNDASAKDHLQEDRLLEKTVFRGRNEVSHDILHVTEPRTTVNEICTSIVNDVLRDSLVSEESRESFSEVGLKEESISHSDTSTYEVKELQDHTAEEQNNDYIREVSLIETRKSQEDDSEGNTDHLEAENVTEEPFVTEEQFKVDNEASPIKGSSTGDQLQEDRLLGQSDYRDSDDLCNKELFETVQSISVIETLTSVVEDVLITEGLVSEQCSEVIKDADFKTESISLNETTTYEIQEQRYEKQNNDYTHEEIQLDAKESQEEVNRVKIDHIEKEQLVAEQQLVITNEGSTTEGSQEEDSKVKIGHIEVEFLCEEQLVAEEQLVVHNEGSLTAVSCNDQLQEDRLQEQPIARYIDEVRHQELYETEQNTSMVEMCPLIVEDDLIRADLVSEEFSGISKDVNFTSECESHNESITCEVQANMAVKQNSEYTYIDLQQDASELQVEDSKEKIGHVEVEFLTGEQFVVTDKPCPAEGSSNDQLKEELLREPVSRDSDNLWPKELYETELSALENEICTSFSEDVQIRDVIGSEDRTEVLTEAGLLQESKSYRATSMCEVEEQQEHTAGENNDDHIFEVSLTETSKSQGNDNEVNAVCLEAENITKEQLVSETQFEVPNETSQIEGSSTDQLQEDGLLQTISKESDEINYKDLDGTEQSASVIKLCISIADDILRDSLESEELSGIIKDTHFQAASESHNETTTCEIQEQSGERKDNDYTHEDFKPETNESNEDGKFKAGHREAEYLTEEQFVVTVEAYQVEKSSNDQMQEDKLSEEHRDFFKEVSLKTENQSDSKISTCEVEDLQEHTTEEHNDKNLCEDFQIETSKSQEDSKAKIAPTEVEFEPKEQFVVEEQFVLKNAFLTDEDKDHTEEKHDFSNNTNKEYIKVIEEYEPQLEQDNKELLKESYEDEGFSHQAINAVAQNTSTGHTIVLDTTAEQENQLDKIFQSHEKELDLLSDINSTIYSSLLDQSISVSSDGTDATLDTQKMESVLYDSHITASNLDSVLEVTELADFEVENNSKAPKELDLLSEIQYMLSPDHTVRRFPEIVDDLNGKVTVSSEDQLSAYGEEQASEISKDLDSSSGSLLEGPTDNWRSTSDSNDETGKDLLLEIQSVITADLDIKTANFSSSIKLVESDVRVEEEEDEKASHLTSGNSVYATEEYVRLETSTVEEEVDNEQKVISIENLGFTHEPSQVEGDVSQQDSVFGTVVINTSALEEAVNVDIINTSANGENSLTRELCGPEIDIKSQTQTGLIQVDINKVQSSTNEETTTIYLNEVEYENREHSIKEEYLPIKQTSCHADITRGQEQTLVDEMEMSNEPAVQEEDDLDTKVPFHSILDVSAQKSRILLLRKTSVRRRPGQRLVMFQEELADPSVIPPLNMGVTPDPESSYPTEEATEMSNTSEPLLHRKSSIRRRGQHQPTFQEELAGSSALPPLNMGMSPAPESSYPSEEATEMSDASEPLLRRKSTIRRRGPRPVTFQEEPSLPLITSAESPHPTEEPRNDSTISEQILLGESSIHQHQGQHRVAFEDEPVKSIPPVIMPLKMGVPHFLGGIPILSPAVAPKPELLHPAEEPRDEGTTSEPMLRRKSSVRRPKGKQEQPIEPPQREAGAHMTPAPAPSHHEGESREEKKASEELIKPKKGFLKHAGFGGAHPGMMQELQARLHKKKPKE</sequence>
<evidence type="ECO:0000313" key="3">
    <source>
        <dbReference type="EMBL" id="PIO29528.1"/>
    </source>
</evidence>
<feature type="compositionally biased region" description="Low complexity" evidence="2">
    <location>
        <begin position="551"/>
        <end position="561"/>
    </location>
</feature>
<feature type="region of interest" description="Disordered" evidence="2">
    <location>
        <begin position="815"/>
        <end position="884"/>
    </location>
</feature>
<feature type="compositionally biased region" description="Basic residues" evidence="2">
    <location>
        <begin position="393"/>
        <end position="402"/>
    </location>
</feature>
<feature type="region of interest" description="Disordered" evidence="2">
    <location>
        <begin position="3094"/>
        <end position="3225"/>
    </location>
</feature>
<feature type="compositionally biased region" description="Basic residues" evidence="2">
    <location>
        <begin position="3306"/>
        <end position="3315"/>
    </location>
</feature>
<feature type="region of interest" description="Disordered" evidence="2">
    <location>
        <begin position="1671"/>
        <end position="1708"/>
    </location>
</feature>
<feature type="coiled-coil region" evidence="1">
    <location>
        <begin position="1961"/>
        <end position="1990"/>
    </location>
</feature>
<feature type="compositionally biased region" description="Basic and acidic residues" evidence="2">
    <location>
        <begin position="343"/>
        <end position="387"/>
    </location>
</feature>
<feature type="compositionally biased region" description="Basic residues" evidence="2">
    <location>
        <begin position="3184"/>
        <end position="3194"/>
    </location>
</feature>